<keyword evidence="15" id="KW-0663">Pyridoxal phosphate</keyword>
<reference evidence="27" key="1">
    <citation type="journal article" date="2011" name="Nat. Biotechnol.">
        <title>The genomic sequence of the Chinese hamster ovary (CHO)-K1 cell line.</title>
        <authorList>
            <person name="Xu X."/>
            <person name="Nagarajan H."/>
            <person name="Lewis N.E."/>
            <person name="Pan S."/>
            <person name="Cai Z."/>
            <person name="Liu X."/>
            <person name="Chen W."/>
            <person name="Xie M."/>
            <person name="Wang W."/>
            <person name="Hammond S."/>
            <person name="Andersen M.R."/>
            <person name="Neff N."/>
            <person name="Passarelli B."/>
            <person name="Koh W."/>
            <person name="Fan H.C."/>
            <person name="Wang J."/>
            <person name="Gui Y."/>
            <person name="Lee K.H."/>
            <person name="Betenbaugh M.J."/>
            <person name="Quake S.R."/>
            <person name="Famili I."/>
            <person name="Palsson B.O."/>
            <person name="Wang J."/>
        </authorList>
    </citation>
    <scope>NUCLEOTIDE SEQUENCE [LARGE SCALE GENOMIC DNA]</scope>
    <source>
        <strain evidence="27">CHO K1 cell line</strain>
    </source>
</reference>
<evidence type="ECO:0000256" key="12">
    <source>
        <dbReference type="ARBA" id="ARBA00022692"/>
    </source>
</evidence>
<keyword evidence="16" id="KW-0746">Sphingolipid metabolism</keyword>
<keyword evidence="14" id="KW-0256">Endoplasmic reticulum</keyword>
<dbReference type="CDD" id="cd06454">
    <property type="entry name" value="KBL_like"/>
    <property type="match status" value="1"/>
</dbReference>
<keyword evidence="10" id="KW-0964">Secreted</keyword>
<comment type="similarity">
    <text evidence="7">Belongs to the class-II pyridoxal-phosphate-dependent aminotransferase family.</text>
</comment>
<dbReference type="InterPro" id="IPR000884">
    <property type="entry name" value="TSP1_rpt"/>
</dbReference>
<comment type="catalytic activity">
    <reaction evidence="22">
        <text>L-serine + hexadecanoyl-CoA + H(+) = 3-oxosphinganine + CO2 + CoA</text>
        <dbReference type="Rhea" id="RHEA:14761"/>
        <dbReference type="ChEBI" id="CHEBI:15378"/>
        <dbReference type="ChEBI" id="CHEBI:16526"/>
        <dbReference type="ChEBI" id="CHEBI:33384"/>
        <dbReference type="ChEBI" id="CHEBI:57287"/>
        <dbReference type="ChEBI" id="CHEBI:57379"/>
        <dbReference type="ChEBI" id="CHEBI:58299"/>
        <dbReference type="EC" id="2.3.1.50"/>
    </reaction>
    <physiologicalReaction direction="left-to-right" evidence="22">
        <dbReference type="Rhea" id="RHEA:14762"/>
    </physiologicalReaction>
</comment>
<feature type="domain" description="AMOP" evidence="25">
    <location>
        <begin position="678"/>
        <end position="841"/>
    </location>
</feature>
<dbReference type="InterPro" id="IPR036383">
    <property type="entry name" value="TSP1_rpt_sf"/>
</dbReference>
<evidence type="ECO:0000256" key="15">
    <source>
        <dbReference type="ARBA" id="ARBA00022898"/>
    </source>
</evidence>
<proteinExistence type="inferred from homology"/>
<dbReference type="PROSITE" id="PS00599">
    <property type="entry name" value="AA_TRANSFER_CLASS_2"/>
    <property type="match status" value="1"/>
</dbReference>
<feature type="compositionally biased region" description="Polar residues" evidence="23">
    <location>
        <begin position="8"/>
        <end position="26"/>
    </location>
</feature>
<evidence type="ECO:0000256" key="14">
    <source>
        <dbReference type="ARBA" id="ARBA00022824"/>
    </source>
</evidence>
<keyword evidence="19 24" id="KW-0472">Membrane</keyword>
<dbReference type="EMBL" id="JH000475">
    <property type="protein sequence ID" value="EGV99994.1"/>
    <property type="molecule type" value="Genomic_DNA"/>
</dbReference>
<evidence type="ECO:0000256" key="20">
    <source>
        <dbReference type="ARBA" id="ARBA00023157"/>
    </source>
</evidence>
<protein>
    <recommendedName>
        <fullName evidence="9">serine C-palmitoyltransferase</fullName>
        <ecNumber evidence="9">2.3.1.50</ecNumber>
    </recommendedName>
</protein>
<dbReference type="InterPro" id="IPR015421">
    <property type="entry name" value="PyrdxlP-dep_Trfase_major"/>
</dbReference>
<evidence type="ECO:0000256" key="19">
    <source>
        <dbReference type="ARBA" id="ARBA00023136"/>
    </source>
</evidence>
<dbReference type="PROSITE" id="PS50856">
    <property type="entry name" value="AMOP"/>
    <property type="match status" value="1"/>
</dbReference>
<evidence type="ECO:0000256" key="6">
    <source>
        <dbReference type="ARBA" id="ARBA00004991"/>
    </source>
</evidence>
<evidence type="ECO:0000256" key="11">
    <source>
        <dbReference type="ARBA" id="ARBA00022679"/>
    </source>
</evidence>
<keyword evidence="17 24" id="KW-1133">Transmembrane helix</keyword>
<keyword evidence="21" id="KW-0012">Acyltransferase</keyword>
<keyword evidence="12 24" id="KW-0812">Transmembrane</keyword>
<dbReference type="FunFam" id="2.20.100.10:FF:000033">
    <property type="entry name" value="Isthmin 1"/>
    <property type="match status" value="1"/>
</dbReference>
<organism evidence="26 27">
    <name type="scientific">Cricetulus griseus</name>
    <name type="common">Chinese hamster</name>
    <name type="synonym">Cricetulus barabensis griseus</name>
    <dbReference type="NCBI Taxonomy" id="10029"/>
    <lineage>
        <taxon>Eukaryota</taxon>
        <taxon>Metazoa</taxon>
        <taxon>Chordata</taxon>
        <taxon>Craniata</taxon>
        <taxon>Vertebrata</taxon>
        <taxon>Euteleostomi</taxon>
        <taxon>Mammalia</taxon>
        <taxon>Eutheria</taxon>
        <taxon>Euarchontoglires</taxon>
        <taxon>Glires</taxon>
        <taxon>Rodentia</taxon>
        <taxon>Myomorpha</taxon>
        <taxon>Muroidea</taxon>
        <taxon>Cricetidae</taxon>
        <taxon>Cricetinae</taxon>
        <taxon>Cricetulus</taxon>
    </lineage>
</organism>
<evidence type="ECO:0000256" key="17">
    <source>
        <dbReference type="ARBA" id="ARBA00022989"/>
    </source>
</evidence>
<evidence type="ECO:0000256" key="8">
    <source>
        <dbReference type="ARBA" id="ARBA00010198"/>
    </source>
</evidence>
<keyword evidence="11 26" id="KW-0808">Transferase</keyword>
<dbReference type="GO" id="GO:0005783">
    <property type="term" value="C:endoplasmic reticulum"/>
    <property type="evidence" value="ECO:0007669"/>
    <property type="project" value="UniProtKB-SubCell"/>
</dbReference>
<feature type="transmembrane region" description="Helical" evidence="24">
    <location>
        <begin position="60"/>
        <end position="79"/>
    </location>
</feature>
<dbReference type="STRING" id="10029.G3HL07"/>
<dbReference type="InterPro" id="IPR050087">
    <property type="entry name" value="AON_synthase_class-II"/>
</dbReference>
<name>G3HL07_CRIGR</name>
<dbReference type="PaxDb" id="10029-XP_007636556.1"/>
<evidence type="ECO:0000256" key="9">
    <source>
        <dbReference type="ARBA" id="ARBA00013220"/>
    </source>
</evidence>
<evidence type="ECO:0000256" key="1">
    <source>
        <dbReference type="ARBA" id="ARBA00001933"/>
    </source>
</evidence>
<dbReference type="EC" id="2.3.1.50" evidence="9"/>
<dbReference type="InterPro" id="IPR005533">
    <property type="entry name" value="AMOP_dom"/>
</dbReference>
<dbReference type="Gene3D" id="2.20.100.10">
    <property type="entry name" value="Thrombospondin type-1 (TSP1) repeat"/>
    <property type="match status" value="1"/>
</dbReference>
<dbReference type="GO" id="GO:0017059">
    <property type="term" value="C:serine palmitoyltransferase complex"/>
    <property type="evidence" value="ECO:0007669"/>
    <property type="project" value="TreeGrafter"/>
</dbReference>
<dbReference type="InParanoid" id="G3HL07"/>
<dbReference type="FunCoup" id="G3HL07">
    <property type="interactions" value="211"/>
</dbReference>
<evidence type="ECO:0000313" key="27">
    <source>
        <dbReference type="Proteomes" id="UP000001075"/>
    </source>
</evidence>
<evidence type="ECO:0000256" key="21">
    <source>
        <dbReference type="ARBA" id="ARBA00023315"/>
    </source>
</evidence>
<evidence type="ECO:0000313" key="26">
    <source>
        <dbReference type="EMBL" id="EGV99994.1"/>
    </source>
</evidence>
<dbReference type="InterPro" id="IPR015422">
    <property type="entry name" value="PyrdxlP-dep_Trfase_small"/>
</dbReference>
<dbReference type="InterPro" id="IPR001917">
    <property type="entry name" value="Aminotrans_II_pyridoxalP_BS"/>
</dbReference>
<dbReference type="SMART" id="SM00209">
    <property type="entry name" value="TSP1"/>
    <property type="match status" value="1"/>
</dbReference>
<dbReference type="SMART" id="SM00723">
    <property type="entry name" value="AMOP"/>
    <property type="match status" value="1"/>
</dbReference>
<evidence type="ECO:0000256" key="3">
    <source>
        <dbReference type="ARBA" id="ARBA00004370"/>
    </source>
</evidence>
<dbReference type="PANTHER" id="PTHR13693:SF56">
    <property type="entry name" value="SERINE PALMITOYLTRANSFERASE 3"/>
    <property type="match status" value="1"/>
</dbReference>
<accession>G3HL07</accession>
<comment type="pathway">
    <text evidence="6">Sphingolipid metabolism.</text>
</comment>
<gene>
    <name evidence="26" type="ORF">I79_011391</name>
</gene>
<feature type="region of interest" description="Disordered" evidence="23">
    <location>
        <begin position="522"/>
        <end position="541"/>
    </location>
</feature>
<comment type="pathway">
    <text evidence="5">Lipid metabolism; sphingolipid metabolism.</text>
</comment>
<dbReference type="AlphaFoldDB" id="G3HL07"/>
<dbReference type="Proteomes" id="UP000001075">
    <property type="component" value="Unassembled WGS sequence"/>
</dbReference>
<dbReference type="PROSITE" id="PS50092">
    <property type="entry name" value="TSP1"/>
    <property type="match status" value="1"/>
</dbReference>
<evidence type="ECO:0000256" key="10">
    <source>
        <dbReference type="ARBA" id="ARBA00022525"/>
    </source>
</evidence>
<feature type="region of interest" description="Disordered" evidence="23">
    <location>
        <begin position="1"/>
        <end position="26"/>
    </location>
</feature>
<dbReference type="GO" id="GO:0005576">
    <property type="term" value="C:extracellular region"/>
    <property type="evidence" value="ECO:0007669"/>
    <property type="project" value="UniProtKB-SubCell"/>
</dbReference>
<dbReference type="Pfam" id="PF00155">
    <property type="entry name" value="Aminotran_1_2"/>
    <property type="match status" value="1"/>
</dbReference>
<evidence type="ECO:0000256" key="16">
    <source>
        <dbReference type="ARBA" id="ARBA00022919"/>
    </source>
</evidence>
<evidence type="ECO:0000256" key="24">
    <source>
        <dbReference type="SAM" id="Phobius"/>
    </source>
</evidence>
<dbReference type="Gene3D" id="3.90.1150.10">
    <property type="entry name" value="Aspartate Aminotransferase, domain 1"/>
    <property type="match status" value="1"/>
</dbReference>
<dbReference type="SUPFAM" id="SSF53383">
    <property type="entry name" value="PLP-dependent transferases"/>
    <property type="match status" value="1"/>
</dbReference>
<evidence type="ECO:0000256" key="18">
    <source>
        <dbReference type="ARBA" id="ARBA00023098"/>
    </source>
</evidence>
<evidence type="ECO:0000256" key="2">
    <source>
        <dbReference type="ARBA" id="ARBA00004240"/>
    </source>
</evidence>
<evidence type="ECO:0000256" key="7">
    <source>
        <dbReference type="ARBA" id="ARBA00008392"/>
    </source>
</evidence>
<comment type="subcellular location">
    <subcellularLocation>
        <location evidence="2">Endoplasmic reticulum</location>
    </subcellularLocation>
    <subcellularLocation>
        <location evidence="3">Membrane</location>
    </subcellularLocation>
    <subcellularLocation>
        <location evidence="4">Secreted</location>
    </subcellularLocation>
</comment>
<keyword evidence="18" id="KW-0443">Lipid metabolism</keyword>
<dbReference type="SUPFAM" id="SSF82895">
    <property type="entry name" value="TSP-1 type 1 repeat"/>
    <property type="match status" value="1"/>
</dbReference>
<comment type="cofactor">
    <cofactor evidence="1">
        <name>pyridoxal 5'-phosphate</name>
        <dbReference type="ChEBI" id="CHEBI:597326"/>
    </cofactor>
</comment>
<evidence type="ECO:0000256" key="4">
    <source>
        <dbReference type="ARBA" id="ARBA00004613"/>
    </source>
</evidence>
<dbReference type="Pfam" id="PF00090">
    <property type="entry name" value="TSP_1"/>
    <property type="match status" value="1"/>
</dbReference>
<evidence type="ECO:0000256" key="22">
    <source>
        <dbReference type="ARBA" id="ARBA00047854"/>
    </source>
</evidence>
<dbReference type="Pfam" id="PF03782">
    <property type="entry name" value="AMOP"/>
    <property type="match status" value="1"/>
</dbReference>
<keyword evidence="13" id="KW-0732">Signal</keyword>
<evidence type="ECO:0000256" key="23">
    <source>
        <dbReference type="SAM" id="MobiDB-lite"/>
    </source>
</evidence>
<dbReference type="InterPro" id="IPR015424">
    <property type="entry name" value="PyrdxlP-dep_Trfase"/>
</dbReference>
<comment type="similarity">
    <text evidence="8">Belongs to the isthmin family.</text>
</comment>
<dbReference type="FunFam" id="3.40.640.10:FF:000047">
    <property type="entry name" value="serine palmitoyltransferase 2 isoform X1"/>
    <property type="match status" value="1"/>
</dbReference>
<dbReference type="InterPro" id="IPR004839">
    <property type="entry name" value="Aminotransferase_I/II_large"/>
</dbReference>
<sequence length="853" mass="96490">MASLRGSVVTNGTLHNPKTQHSKWQSTDCVKNGIAKEAQQNRKPRFFDKPIFDSYPEPPLYVLVFTYMAYVIGTLFGYLRDFMRSLGIEKCNAAVEREEQKDFVPLYQDFENFYKRNLYMRVRDLWNQTVCSAPGPYFDMMEKVSDDRNWTFRHTGRVIKNVVNMGSYNYLGLAVKYDESMKSVKDTLEKYGVGVASTRHEMGTLDKHKELEDLMAKFLNVEAVMTFGMGFATNSMNIPILVGKGCLILSDEFNHTSIILGARLSGATIRPFKHNNVQSLEKLLRESIINGQPRTGRAWKKILIVVEGIYSMEGSIVNLPQIVALKKKYKAYLYIDEAHSIGATGSNCQGVRDLFGLAPEDVDVYMGTFTKSFAASGGYIAGKKELVDYVRIHSHSAAYGTSMSPVVAAQIIRSLRLITGEDGNLGGRQRIQQLTKNIKYFRQRLTEMGFIIYGDDYSPIIPVLLYMPAKISVFGRYLLKKKIGVVLVGFPATSLAEGRARFCLSSAHTRETLDEVTIEVVDGPDSEAEKDQQAENKPSWSVPAPDWRAWWQRSLSLTRTNSGDQDYKYDSTSDDSNFLSVPRGWDHPAPGHRTFETKEQPEYDSTDGEGDWSLWSVCSVTCGNGNQKRTRSCGYACIATESRTCDRPNCPGIEDTFRTAATEVSLLAGSEEFNATKLFEVDMDSCERWMSCKSEFLKKYMHKVINDLPSCPCSYPTEVAYSTADIFDRIKRKDFRWKDASGPKEKLEIYKPTARYCIRSMLSLESTTLAAQHCCYGDNMQLITRGKGAGTPNLISTEFSAELHYKVDVLPWIICKGDWSRYNEARPPNNGQKCTESPSDEDYIKQFQEAREY</sequence>
<dbReference type="GO" id="GO:0046512">
    <property type="term" value="P:sphingosine biosynthetic process"/>
    <property type="evidence" value="ECO:0007669"/>
    <property type="project" value="TreeGrafter"/>
</dbReference>
<dbReference type="Gene3D" id="3.40.640.10">
    <property type="entry name" value="Type I PLP-dependent aspartate aminotransferase-like (Major domain)"/>
    <property type="match status" value="1"/>
</dbReference>
<feature type="region of interest" description="Disordered" evidence="23">
    <location>
        <begin position="579"/>
        <end position="606"/>
    </location>
</feature>
<dbReference type="GO" id="GO:0046513">
    <property type="term" value="P:ceramide biosynthetic process"/>
    <property type="evidence" value="ECO:0007669"/>
    <property type="project" value="TreeGrafter"/>
</dbReference>
<evidence type="ECO:0000256" key="13">
    <source>
        <dbReference type="ARBA" id="ARBA00022729"/>
    </source>
</evidence>
<dbReference type="eggNOG" id="KOG1357">
    <property type="taxonomic scope" value="Eukaryota"/>
</dbReference>
<dbReference type="GO" id="GO:0030170">
    <property type="term" value="F:pyridoxal phosphate binding"/>
    <property type="evidence" value="ECO:0007669"/>
    <property type="project" value="InterPro"/>
</dbReference>
<dbReference type="PANTHER" id="PTHR13693">
    <property type="entry name" value="CLASS II AMINOTRANSFERASE/8-AMINO-7-OXONONANOATE SYNTHASE"/>
    <property type="match status" value="1"/>
</dbReference>
<evidence type="ECO:0000256" key="5">
    <source>
        <dbReference type="ARBA" id="ARBA00004760"/>
    </source>
</evidence>
<dbReference type="GO" id="GO:0004758">
    <property type="term" value="F:serine C-palmitoyltransferase activity"/>
    <property type="evidence" value="ECO:0007669"/>
    <property type="project" value="UniProtKB-EC"/>
</dbReference>
<dbReference type="GO" id="GO:0016020">
    <property type="term" value="C:membrane"/>
    <property type="evidence" value="ECO:0007669"/>
    <property type="project" value="UniProtKB-SubCell"/>
</dbReference>
<keyword evidence="20" id="KW-1015">Disulfide bond</keyword>
<evidence type="ECO:0000259" key="25">
    <source>
        <dbReference type="PROSITE" id="PS50856"/>
    </source>
</evidence>